<evidence type="ECO:0000256" key="1">
    <source>
        <dbReference type="ARBA" id="ARBA00004613"/>
    </source>
</evidence>
<dbReference type="InterPro" id="IPR029058">
    <property type="entry name" value="AB_hydrolase_fold"/>
</dbReference>
<dbReference type="PANTHER" id="PTHR42972">
    <property type="entry name" value="TOL-PAL SYSTEM PROTEIN TOLB"/>
    <property type="match status" value="1"/>
</dbReference>
<evidence type="ECO:0000256" key="4">
    <source>
        <dbReference type="SAM" id="SignalP"/>
    </source>
</evidence>
<comment type="caution">
    <text evidence="7">The sequence shown here is derived from an EMBL/GenBank/DDBJ whole genome shotgun (WGS) entry which is preliminary data.</text>
</comment>
<reference evidence="6 8" key="2">
    <citation type="submission" date="2020-01" db="EMBL/GenBank/DDBJ databases">
        <title>Draft genome sequence of Aspergillus lentulus IFM 60648.</title>
        <authorList>
            <person name="Takahashi H."/>
            <person name="Yaguchi T."/>
        </authorList>
    </citation>
    <scope>NUCLEOTIDE SEQUENCE [LARGE SCALE GENOMIC DNA]</scope>
    <source>
        <strain evidence="6 8">IFM 60648</strain>
    </source>
</reference>
<accession>A0AAN5YHS8</accession>
<keyword evidence="2" id="KW-0964">Secreted</keyword>
<organism evidence="7 9">
    <name type="scientific">Aspergillus lentulus</name>
    <dbReference type="NCBI Taxonomy" id="293939"/>
    <lineage>
        <taxon>Eukaryota</taxon>
        <taxon>Fungi</taxon>
        <taxon>Dikarya</taxon>
        <taxon>Ascomycota</taxon>
        <taxon>Pezizomycotina</taxon>
        <taxon>Eurotiomycetes</taxon>
        <taxon>Eurotiomycetidae</taxon>
        <taxon>Eurotiales</taxon>
        <taxon>Aspergillaceae</taxon>
        <taxon>Aspergillus</taxon>
        <taxon>Aspergillus subgen. Fumigati</taxon>
    </lineage>
</organism>
<evidence type="ECO:0000259" key="5">
    <source>
        <dbReference type="PROSITE" id="PS51164"/>
    </source>
</evidence>
<gene>
    <name evidence="7" type="ORF">CNMCM8927_001752</name>
    <name evidence="6" type="ORF">IFM60648_02947</name>
</gene>
<evidence type="ECO:0000313" key="6">
    <source>
        <dbReference type="EMBL" id="GFF69549.1"/>
    </source>
</evidence>
<dbReference type="Pfam" id="PF00326">
    <property type="entry name" value="Peptidase_S9"/>
    <property type="match status" value="1"/>
</dbReference>
<sequence length="408" mass="42375">MPNVATFLGLAMSGAAIASAAALGAYNVDPNSISVSGLSSGGFMSAQLGVAYSDTFKVGFGVFAGGPYDCARGQSYTTCMYNQNPSITAPIANMKTWSGNKINPVSNLQNRKIYMWTGTADTTVGPNVMSQLKAQLANFDAADNVSFITTSGAVHTFPTDFDASGDNSCSSSVSPYISNCQYDGAGAVLKWMYGTLNARNTGTLSGSIVSFSQTGEYGASGMDTTGYLYVPKACQSGSSTVCKLHVALHGCLQSYSMIGSKFVSNTGYNMWADTNNIIILYPQAVADNTMHTIWTGMPLSNPNGCWDWVGWYGANADQVGGVQMAAIVNQVARIVSGYGAGSSSTTTTTQTITTGSKTTTTTTTTVSTTAVAPLYGQCGGIGWTGPTACATGVCTAYSPYYAQCLLVV</sequence>
<comment type="subcellular location">
    <subcellularLocation>
        <location evidence="1">Secreted</location>
    </subcellularLocation>
</comment>
<dbReference type="GO" id="GO:0005576">
    <property type="term" value="C:extracellular region"/>
    <property type="evidence" value="ECO:0007669"/>
    <property type="project" value="UniProtKB-SubCell"/>
</dbReference>
<dbReference type="EMBL" id="BLKI01000012">
    <property type="protein sequence ID" value="GFF69549.1"/>
    <property type="molecule type" value="Genomic_DNA"/>
</dbReference>
<dbReference type="SMART" id="SM00236">
    <property type="entry name" value="fCBD"/>
    <property type="match status" value="1"/>
</dbReference>
<dbReference type="InterPro" id="IPR000254">
    <property type="entry name" value="CBD"/>
</dbReference>
<dbReference type="GO" id="GO:0030248">
    <property type="term" value="F:cellulose binding"/>
    <property type="evidence" value="ECO:0007669"/>
    <property type="project" value="InterPro"/>
</dbReference>
<evidence type="ECO:0000256" key="3">
    <source>
        <dbReference type="ARBA" id="ARBA00022729"/>
    </source>
</evidence>
<evidence type="ECO:0000313" key="9">
    <source>
        <dbReference type="Proteomes" id="UP000649114"/>
    </source>
</evidence>
<dbReference type="PROSITE" id="PS51164">
    <property type="entry name" value="CBM1_2"/>
    <property type="match status" value="1"/>
</dbReference>
<evidence type="ECO:0000313" key="7">
    <source>
        <dbReference type="EMBL" id="KAF4201293.1"/>
    </source>
</evidence>
<keyword evidence="3 4" id="KW-0732">Signal</keyword>
<dbReference type="EMBL" id="JAAAPU010000148">
    <property type="protein sequence ID" value="KAF4201293.1"/>
    <property type="molecule type" value="Genomic_DNA"/>
</dbReference>
<dbReference type="GO" id="GO:0006508">
    <property type="term" value="P:proteolysis"/>
    <property type="evidence" value="ECO:0007669"/>
    <property type="project" value="InterPro"/>
</dbReference>
<dbReference type="PANTHER" id="PTHR42972:SF8">
    <property type="entry name" value="POLYHYDROXYBUTYRATE DEPOLYMERASE"/>
    <property type="match status" value="1"/>
</dbReference>
<feature type="signal peptide" evidence="4">
    <location>
        <begin position="1"/>
        <end position="22"/>
    </location>
</feature>
<dbReference type="Gene3D" id="3.40.50.1820">
    <property type="entry name" value="alpha/beta hydrolase"/>
    <property type="match status" value="2"/>
</dbReference>
<dbReference type="PROSITE" id="PS00562">
    <property type="entry name" value="CBM1_1"/>
    <property type="match status" value="1"/>
</dbReference>
<name>A0AAN5YHS8_ASPLE</name>
<dbReference type="AlphaFoldDB" id="A0AAN5YHS8"/>
<feature type="domain" description="CBM1" evidence="5">
    <location>
        <begin position="370"/>
        <end position="405"/>
    </location>
</feature>
<evidence type="ECO:0000256" key="2">
    <source>
        <dbReference type="ARBA" id="ARBA00022525"/>
    </source>
</evidence>
<dbReference type="InterPro" id="IPR001375">
    <property type="entry name" value="Peptidase_S9_cat"/>
</dbReference>
<reference evidence="7" key="3">
    <citation type="submission" date="2020-04" db="EMBL/GenBank/DDBJ databases">
        <authorList>
            <person name="Santos R.A.C."/>
            <person name="Steenwyk J.L."/>
            <person name="Rivero-Menendez O."/>
            <person name="Mead M.E."/>
            <person name="Silva L.P."/>
            <person name="Bastos R.W."/>
            <person name="Alastruey-Izquierdo A."/>
            <person name="Goldman G.H."/>
            <person name="Rokas A."/>
        </authorList>
    </citation>
    <scope>NUCLEOTIDE SEQUENCE</scope>
    <source>
        <strain evidence="7">CNM-CM8927</strain>
    </source>
</reference>
<dbReference type="GO" id="GO:0008236">
    <property type="term" value="F:serine-type peptidase activity"/>
    <property type="evidence" value="ECO:0007669"/>
    <property type="project" value="InterPro"/>
</dbReference>
<evidence type="ECO:0000313" key="8">
    <source>
        <dbReference type="Proteomes" id="UP000465220"/>
    </source>
</evidence>
<dbReference type="SUPFAM" id="SSF53474">
    <property type="entry name" value="alpha/beta-Hydrolases"/>
    <property type="match status" value="1"/>
</dbReference>
<dbReference type="InterPro" id="IPR035971">
    <property type="entry name" value="CBD_sf"/>
</dbReference>
<keyword evidence="8" id="KW-1185">Reference proteome</keyword>
<protein>
    <recommendedName>
        <fullName evidence="5">CBM1 domain-containing protein</fullName>
    </recommendedName>
</protein>
<dbReference type="Pfam" id="PF00734">
    <property type="entry name" value="CBM_1"/>
    <property type="match status" value="1"/>
</dbReference>
<dbReference type="SUPFAM" id="SSF57180">
    <property type="entry name" value="Cellulose-binding domain"/>
    <property type="match status" value="1"/>
</dbReference>
<feature type="chain" id="PRO_5042819198" description="CBM1 domain-containing protein" evidence="4">
    <location>
        <begin position="23"/>
        <end position="408"/>
    </location>
</feature>
<dbReference type="Proteomes" id="UP000465220">
    <property type="component" value="Unassembled WGS sequence"/>
</dbReference>
<reference evidence="7" key="1">
    <citation type="journal article" date="2020" name="bioRxiv">
        <title>Genomic and phenotypic heterogeneity of clinical isolates of the human pathogens Aspergillus fumigatus, Aspergillus lentulus and Aspergillus fumigatiaffinis.</title>
        <authorList>
            <person name="dos Santos R.A.C."/>
            <person name="Steenwyk J.L."/>
            <person name="Rivero-Menendez O."/>
            <person name="Mead M.E."/>
            <person name="Silva L.P."/>
            <person name="Bastos R.W."/>
            <person name="Alastruey-Izquierdo A."/>
            <person name="Goldman G.H."/>
            <person name="Rokas A."/>
        </authorList>
    </citation>
    <scope>NUCLEOTIDE SEQUENCE</scope>
    <source>
        <strain evidence="7">CNM-CM8927</strain>
    </source>
</reference>
<proteinExistence type="predicted"/>
<dbReference type="Proteomes" id="UP000649114">
    <property type="component" value="Unassembled WGS sequence"/>
</dbReference>
<dbReference type="GO" id="GO:0005975">
    <property type="term" value="P:carbohydrate metabolic process"/>
    <property type="evidence" value="ECO:0007669"/>
    <property type="project" value="InterPro"/>
</dbReference>